<evidence type="ECO:0000256" key="5">
    <source>
        <dbReference type="ARBA" id="ARBA00022741"/>
    </source>
</evidence>
<keyword evidence="4" id="KW-1003">Cell membrane</keyword>
<dbReference type="InterPro" id="IPR003593">
    <property type="entry name" value="AAA+_ATPase"/>
</dbReference>
<keyword evidence="5" id="KW-0547">Nucleotide-binding</keyword>
<dbReference type="EMBL" id="JBHUIJ010000013">
    <property type="protein sequence ID" value="MFD2238066.1"/>
    <property type="molecule type" value="Genomic_DNA"/>
</dbReference>
<evidence type="ECO:0000256" key="4">
    <source>
        <dbReference type="ARBA" id="ARBA00022475"/>
    </source>
</evidence>
<dbReference type="Pfam" id="PF08352">
    <property type="entry name" value="oligo_HPY"/>
    <property type="match status" value="2"/>
</dbReference>
<dbReference type="SMART" id="SM00382">
    <property type="entry name" value="AAA"/>
    <property type="match status" value="2"/>
</dbReference>
<dbReference type="SUPFAM" id="SSF52540">
    <property type="entry name" value="P-loop containing nucleoside triphosphate hydrolases"/>
    <property type="match status" value="2"/>
</dbReference>
<evidence type="ECO:0000256" key="6">
    <source>
        <dbReference type="ARBA" id="ARBA00022840"/>
    </source>
</evidence>
<evidence type="ECO:0000256" key="7">
    <source>
        <dbReference type="ARBA" id="ARBA00023136"/>
    </source>
</evidence>
<dbReference type="CDD" id="cd03257">
    <property type="entry name" value="ABC_NikE_OppD_transporters"/>
    <property type="match status" value="2"/>
</dbReference>
<keyword evidence="6 9" id="KW-0067">ATP-binding</keyword>
<keyword evidence="3" id="KW-0813">Transport</keyword>
<dbReference type="NCBIfam" id="NF007739">
    <property type="entry name" value="PRK10419.1"/>
    <property type="match status" value="2"/>
</dbReference>
<dbReference type="InterPro" id="IPR013563">
    <property type="entry name" value="Oligopep_ABC_C"/>
</dbReference>
<proteinExistence type="inferred from homology"/>
<comment type="similarity">
    <text evidence="2">Belongs to the ABC transporter superfamily.</text>
</comment>
<dbReference type="Proteomes" id="UP001597371">
    <property type="component" value="Unassembled WGS sequence"/>
</dbReference>
<gene>
    <name evidence="9" type="primary">nikE</name>
    <name evidence="9" type="ORF">ACFSKQ_11410</name>
</gene>
<keyword evidence="10" id="KW-1185">Reference proteome</keyword>
<dbReference type="InterPro" id="IPR003439">
    <property type="entry name" value="ABC_transporter-like_ATP-bd"/>
</dbReference>
<keyword evidence="7" id="KW-0472">Membrane</keyword>
<evidence type="ECO:0000256" key="3">
    <source>
        <dbReference type="ARBA" id="ARBA00022448"/>
    </source>
</evidence>
<dbReference type="Gene3D" id="3.40.50.300">
    <property type="entry name" value="P-loop containing nucleotide triphosphate hydrolases"/>
    <property type="match status" value="2"/>
</dbReference>
<evidence type="ECO:0000313" key="9">
    <source>
        <dbReference type="EMBL" id="MFD2238066.1"/>
    </source>
</evidence>
<evidence type="ECO:0000256" key="2">
    <source>
        <dbReference type="ARBA" id="ARBA00005417"/>
    </source>
</evidence>
<sequence>MTGSLLSVESLSVDFEVEGRFIPALRDVSLGVAQGEVLAIVGESGSGKTTVAMTAVGLNAANARVRGGRIVFEGRDITHASRRVLRPLRGASMAVVFQNARAALNPVRRIGQQIVDAIRAHRPVTRAQARAEALDLLRAVQFRDPERGLATYPHELSGGMCQRAMIAIAIACRPKLLVADEPTTGLDATTQKEVMTLLSGLIRERNMAMVLITHDLGLAALHAQRVAVMQQGRVVEEGTPRRLFLAPAHDYTKRLIRSTPLADTRIETLAESDGGTPLPPVRPLPHEAGRPLVLDVRDLRKVYAGTVAVDGVSLTLKAGESLGLVGESGSGKSTLSRMLTRLIDQTSGTILFEGEDIGGIPERRFYASPLRSRIQLVFQDATDSLNPRWSAFDSIADPLRRLKRLRGGPLRRRVEQLADLVELDRALLERRPHQLSGGQKARVGIARAISVEPRLLVLDEPTAALDVSVQAVVLTLLERLKRQTQLSYVFVSHDLNVVRMMCDRTIVLRNGRVVEEGASAALFAAPQHPYTGQLLDAVPHLSFEAPDEAPARDMPIRSASAG</sequence>
<dbReference type="InterPro" id="IPR017871">
    <property type="entry name" value="ABC_transporter-like_CS"/>
</dbReference>
<comment type="caution">
    <text evidence="9">The sequence shown here is derived from an EMBL/GenBank/DDBJ whole genome shotgun (WGS) entry which is preliminary data.</text>
</comment>
<evidence type="ECO:0000256" key="1">
    <source>
        <dbReference type="ARBA" id="ARBA00004417"/>
    </source>
</evidence>
<protein>
    <submittedName>
        <fullName evidence="9">Nickel ABC transporter ATP-binding protein NikE</fullName>
    </submittedName>
</protein>
<evidence type="ECO:0000313" key="10">
    <source>
        <dbReference type="Proteomes" id="UP001597371"/>
    </source>
</evidence>
<dbReference type="GO" id="GO:0005524">
    <property type="term" value="F:ATP binding"/>
    <property type="evidence" value="ECO:0007669"/>
    <property type="project" value="UniProtKB-KW"/>
</dbReference>
<dbReference type="InterPro" id="IPR050388">
    <property type="entry name" value="ABC_Ni/Peptide_Import"/>
</dbReference>
<name>A0ABW5CNI0_9HYPH</name>
<feature type="domain" description="ABC transporter" evidence="8">
    <location>
        <begin position="8"/>
        <end position="256"/>
    </location>
</feature>
<comment type="subcellular location">
    <subcellularLocation>
        <location evidence="1">Cell inner membrane</location>
        <topology evidence="1">Peripheral membrane protein</topology>
    </subcellularLocation>
</comment>
<dbReference type="PANTHER" id="PTHR43297:SF2">
    <property type="entry name" value="DIPEPTIDE TRANSPORT ATP-BINDING PROTEIN DPPD"/>
    <property type="match status" value="1"/>
</dbReference>
<dbReference type="InterPro" id="IPR027417">
    <property type="entry name" value="P-loop_NTPase"/>
</dbReference>
<dbReference type="PROSITE" id="PS50893">
    <property type="entry name" value="ABC_TRANSPORTER_2"/>
    <property type="match status" value="2"/>
</dbReference>
<dbReference type="RefSeq" id="WP_209739153.1">
    <property type="nucleotide sequence ID" value="NZ_CP072611.1"/>
</dbReference>
<dbReference type="PANTHER" id="PTHR43297">
    <property type="entry name" value="OLIGOPEPTIDE TRANSPORT ATP-BINDING PROTEIN APPD"/>
    <property type="match status" value="1"/>
</dbReference>
<feature type="domain" description="ABC transporter" evidence="8">
    <location>
        <begin position="294"/>
        <end position="535"/>
    </location>
</feature>
<reference evidence="10" key="1">
    <citation type="journal article" date="2019" name="Int. J. Syst. Evol. Microbiol.">
        <title>The Global Catalogue of Microorganisms (GCM) 10K type strain sequencing project: providing services to taxonomists for standard genome sequencing and annotation.</title>
        <authorList>
            <consortium name="The Broad Institute Genomics Platform"/>
            <consortium name="The Broad Institute Genome Sequencing Center for Infectious Disease"/>
            <person name="Wu L."/>
            <person name="Ma J."/>
        </authorList>
    </citation>
    <scope>NUCLEOTIDE SEQUENCE [LARGE SCALE GENOMIC DNA]</scope>
    <source>
        <strain evidence="10">ZS-35-S2</strain>
    </source>
</reference>
<accession>A0ABW5CNI0</accession>
<organism evidence="9 10">
    <name type="scientific">Aureimonas populi</name>
    <dbReference type="NCBI Taxonomy" id="1701758"/>
    <lineage>
        <taxon>Bacteria</taxon>
        <taxon>Pseudomonadati</taxon>
        <taxon>Pseudomonadota</taxon>
        <taxon>Alphaproteobacteria</taxon>
        <taxon>Hyphomicrobiales</taxon>
        <taxon>Aurantimonadaceae</taxon>
        <taxon>Aureimonas</taxon>
    </lineage>
</organism>
<dbReference type="Pfam" id="PF00005">
    <property type="entry name" value="ABC_tran"/>
    <property type="match status" value="2"/>
</dbReference>
<dbReference type="PROSITE" id="PS00211">
    <property type="entry name" value="ABC_TRANSPORTER_1"/>
    <property type="match status" value="2"/>
</dbReference>
<evidence type="ECO:0000259" key="8">
    <source>
        <dbReference type="PROSITE" id="PS50893"/>
    </source>
</evidence>